<name>A0ABT7ZMR8_9BACL</name>
<dbReference type="Proteomes" id="UP001225873">
    <property type="component" value="Unassembled WGS sequence"/>
</dbReference>
<dbReference type="InterPro" id="IPR036663">
    <property type="entry name" value="Fumarylacetoacetase_C_sf"/>
</dbReference>
<dbReference type="InterPro" id="IPR011234">
    <property type="entry name" value="Fumarylacetoacetase-like_C"/>
</dbReference>
<feature type="domain" description="Fumarylacetoacetase-like C-terminal" evidence="2">
    <location>
        <begin position="37"/>
        <end position="255"/>
    </location>
</feature>
<protein>
    <submittedName>
        <fullName evidence="3">2-keto-4-pentenoate hydratase</fullName>
    </submittedName>
</protein>
<comment type="caution">
    <text evidence="3">The sequence shown here is derived from an EMBL/GenBank/DDBJ whole genome shotgun (WGS) entry which is preliminary data.</text>
</comment>
<dbReference type="Gene3D" id="3.90.850.10">
    <property type="entry name" value="Fumarylacetoacetase-like, C-terminal domain"/>
    <property type="match status" value="1"/>
</dbReference>
<accession>A0ABT7ZMR8</accession>
<evidence type="ECO:0000256" key="1">
    <source>
        <dbReference type="ARBA" id="ARBA00023239"/>
    </source>
</evidence>
<dbReference type="EMBL" id="JASDCQ010000004">
    <property type="protein sequence ID" value="MDN3428463.1"/>
    <property type="molecule type" value="Genomic_DNA"/>
</dbReference>
<dbReference type="PANTHER" id="PTHR30143:SF0">
    <property type="entry name" value="2-KETO-4-PENTENOATE HYDRATASE"/>
    <property type="match status" value="1"/>
</dbReference>
<dbReference type="RefSeq" id="WP_290215283.1">
    <property type="nucleotide sequence ID" value="NZ_JASDCQ010000004.1"/>
</dbReference>
<reference evidence="3 4" key="1">
    <citation type="submission" date="2023-03" db="EMBL/GenBank/DDBJ databases">
        <authorList>
            <person name="Uniacke-Lowe S."/>
            <person name="Ross P."/>
            <person name="Hill C."/>
        </authorList>
    </citation>
    <scope>NUCLEOTIDE SEQUENCE [LARGE SCALE GENOMIC DNA]</scope>
    <source>
        <strain evidence="3 4">APC 4016</strain>
    </source>
</reference>
<evidence type="ECO:0000313" key="4">
    <source>
        <dbReference type="Proteomes" id="UP001225873"/>
    </source>
</evidence>
<keyword evidence="1" id="KW-0456">Lyase</keyword>
<evidence type="ECO:0000313" key="3">
    <source>
        <dbReference type="EMBL" id="MDN3428463.1"/>
    </source>
</evidence>
<evidence type="ECO:0000259" key="2">
    <source>
        <dbReference type="Pfam" id="PF01557"/>
    </source>
</evidence>
<dbReference type="SUPFAM" id="SSF56529">
    <property type="entry name" value="FAH"/>
    <property type="match status" value="1"/>
</dbReference>
<dbReference type="Pfam" id="PF01557">
    <property type="entry name" value="FAA_hydrolase"/>
    <property type="match status" value="1"/>
</dbReference>
<dbReference type="PANTHER" id="PTHR30143">
    <property type="entry name" value="ACID HYDRATASE"/>
    <property type="match status" value="1"/>
</dbReference>
<keyword evidence="4" id="KW-1185">Reference proteome</keyword>
<proteinExistence type="predicted"/>
<dbReference type="InterPro" id="IPR050772">
    <property type="entry name" value="Hydratase-Decarb/MhpD_sf"/>
</dbReference>
<organism evidence="3 4">
    <name type="scientific">Planococcus notacanthi</name>
    <dbReference type="NCBI Taxonomy" id="3035188"/>
    <lineage>
        <taxon>Bacteria</taxon>
        <taxon>Bacillati</taxon>
        <taxon>Bacillota</taxon>
        <taxon>Bacilli</taxon>
        <taxon>Bacillales</taxon>
        <taxon>Caryophanaceae</taxon>
        <taxon>Planococcus</taxon>
    </lineage>
</organism>
<gene>
    <name evidence="3" type="ORF">QMA01_14255</name>
</gene>
<sequence length="264" mass="28622">MVVVEQLANELIRAERTKTPIAPFTERFPAISLPDAYQIQLNYVEQKKAQGARVVGKKIGATSKAIQSMFGVNQPDYGHLFDTMMYADRDTVPLESLLQPKVECEIAFVLKKDLVGPNITALDVIEATDYIVPAIEIIDSRIEDWKIRFEDTVSDNGSSALVVMGTKPTKLEGLDLSCLGMNLYQNGKYLESATGAAVLGNPIYAIAWLANALSEYEVSLFAGEIILTGAFTAALSIEDGDTFTAEFAHLGSVSASFSNGGNLK</sequence>